<dbReference type="Proteomes" id="UP000270343">
    <property type="component" value="Unassembled WGS sequence"/>
</dbReference>
<evidence type="ECO:0000313" key="4">
    <source>
        <dbReference type="EMBL" id="RKN69822.1"/>
    </source>
</evidence>
<dbReference type="GO" id="GO:0140662">
    <property type="term" value="F:ATP-dependent protein folding chaperone"/>
    <property type="evidence" value="ECO:0007669"/>
    <property type="project" value="InterPro"/>
</dbReference>
<dbReference type="EMBL" id="RBAM01000009">
    <property type="protein sequence ID" value="RKN69822.1"/>
    <property type="molecule type" value="Genomic_DNA"/>
</dbReference>
<dbReference type="Pfam" id="PF00012">
    <property type="entry name" value="HSP70"/>
    <property type="match status" value="1"/>
</dbReference>
<reference evidence="4 5" key="1">
    <citation type="journal article" date="2015" name="Antonie Van Leeuwenhoek">
        <title>Streptomyces klenkii sp. nov., isolated from deep marine sediment.</title>
        <authorList>
            <person name="Veyisoglu A."/>
            <person name="Sahin N."/>
        </authorList>
    </citation>
    <scope>NUCLEOTIDE SEQUENCE [LARGE SCALE GENOMIC DNA]</scope>
    <source>
        <strain evidence="4 5">KCTC 29202</strain>
    </source>
</reference>
<keyword evidence="2" id="KW-0067">ATP-binding</keyword>
<keyword evidence="5" id="KW-1185">Reference proteome</keyword>
<dbReference type="CDD" id="cd10229">
    <property type="entry name" value="ASKHA_NBD_HSP70_HSPA12"/>
    <property type="match status" value="1"/>
</dbReference>
<comment type="caution">
    <text evidence="4">The sequence shown here is derived from an EMBL/GenBank/DDBJ whole genome shotgun (WGS) entry which is preliminary data.</text>
</comment>
<accession>A0A3B0B9C5</accession>
<evidence type="ECO:0000256" key="3">
    <source>
        <dbReference type="ARBA" id="ARBA00023186"/>
    </source>
</evidence>
<dbReference type="PANTHER" id="PTHR14187:SF5">
    <property type="entry name" value="HEAT SHOCK 70 KDA PROTEIN 12A"/>
    <property type="match status" value="1"/>
</dbReference>
<gene>
    <name evidence="4" type="ORF">D7231_22435</name>
</gene>
<dbReference type="InterPro" id="IPR043129">
    <property type="entry name" value="ATPase_NBD"/>
</dbReference>
<dbReference type="GO" id="GO:0005524">
    <property type="term" value="F:ATP binding"/>
    <property type="evidence" value="ECO:0007669"/>
    <property type="project" value="UniProtKB-KW"/>
</dbReference>
<evidence type="ECO:0000256" key="2">
    <source>
        <dbReference type="ARBA" id="ARBA00022840"/>
    </source>
</evidence>
<proteinExistence type="predicted"/>
<organism evidence="4 5">
    <name type="scientific">Streptomyces klenkii</name>
    <dbReference type="NCBI Taxonomy" id="1420899"/>
    <lineage>
        <taxon>Bacteria</taxon>
        <taxon>Bacillati</taxon>
        <taxon>Actinomycetota</taxon>
        <taxon>Actinomycetes</taxon>
        <taxon>Kitasatosporales</taxon>
        <taxon>Streptomycetaceae</taxon>
        <taxon>Streptomyces</taxon>
    </lineage>
</organism>
<sequence length="621" mass="67197">MTPSTRGAIFKPKVIVAIDFGTHGTGFAWATVSALQDAAGHRVVVYQPFTQSGGQTYPKDLSAVLVNRTGDPVKFGEKARNAWDRELARGNPQGFGYASKFKMAIHGREGKSDIPEFLGNLAGARRETVKVLVTAMLTHVRGAALDQIGRYAVGGAAYTADEIRWCLTIPAMWTEADRQFMRAAAVSAGLPGDAERLLLVQEPEAAAVYCALNAGTVLGPDRPEGQLEVDDPGSRFMVVDCGGGTVDITSYQIRAEGVGPGQLKETRVADGDRLGSAYVNHAFVTEILADRFGEQQLKALTAAFPKEVGQLETEWETEKVRLVSETAADGTPVITDTVLINIPGKIWDALDAGTRTRLTVLASGETHYIEITAHEVTTLFESVVRPILSTIERQRAAAAGDGPAVGREQMLLVGGFARSTYLRDRIAQRFGHEVRVITPMDPAVAVLGGAVHFAYDPSIIWGRRSKYTYGFGCSMPFRHGIDPQEKFFIDDDGNEKCNDRFVIMARRGDLVPADHKAVSTVAVFPKWTSVQVTIHATYAHDPGYTDEEGCEAIGKVIPDISGSVGLPTSERSLDVAFSFGTTEIEVEVCDRRSGAARRAEVAFDDLYGRGSTDRPDTPQGR</sequence>
<evidence type="ECO:0000256" key="1">
    <source>
        <dbReference type="ARBA" id="ARBA00022741"/>
    </source>
</evidence>
<dbReference type="AlphaFoldDB" id="A0A3B0B9C5"/>
<keyword evidence="3" id="KW-0143">Chaperone</keyword>
<dbReference type="Gene3D" id="3.30.420.40">
    <property type="match status" value="2"/>
</dbReference>
<dbReference type="PANTHER" id="PTHR14187">
    <property type="entry name" value="ALPHA KINASE/ELONGATION FACTOR 2 KINASE"/>
    <property type="match status" value="1"/>
</dbReference>
<evidence type="ECO:0000313" key="5">
    <source>
        <dbReference type="Proteomes" id="UP000270343"/>
    </source>
</evidence>
<name>A0A3B0B9C5_9ACTN</name>
<evidence type="ECO:0008006" key="6">
    <source>
        <dbReference type="Google" id="ProtNLM"/>
    </source>
</evidence>
<dbReference type="SUPFAM" id="SSF53067">
    <property type="entry name" value="Actin-like ATPase domain"/>
    <property type="match status" value="2"/>
</dbReference>
<protein>
    <recommendedName>
        <fullName evidence="6">Hsp70 family protein</fullName>
    </recommendedName>
</protein>
<dbReference type="Gene3D" id="3.90.640.10">
    <property type="entry name" value="Actin, Chain A, domain 4"/>
    <property type="match status" value="1"/>
</dbReference>
<keyword evidence="1" id="KW-0547">Nucleotide-binding</keyword>
<dbReference type="InterPro" id="IPR013126">
    <property type="entry name" value="Hsp_70_fam"/>
</dbReference>